<proteinExistence type="predicted"/>
<dbReference type="PaxDb" id="67767-A0A0J7KD00"/>
<dbReference type="OrthoDB" id="10450944at2759"/>
<gene>
    <name evidence="1" type="ORF">RF55_12189</name>
</gene>
<protein>
    <submittedName>
        <fullName evidence="1">Crp fnr family transcriptional regulator</fullName>
    </submittedName>
</protein>
<dbReference type="Proteomes" id="UP000036403">
    <property type="component" value="Unassembled WGS sequence"/>
</dbReference>
<dbReference type="AlphaFoldDB" id="A0A0J7KD00"/>
<evidence type="ECO:0000313" key="1">
    <source>
        <dbReference type="EMBL" id="KMQ88348.1"/>
    </source>
</evidence>
<sequence>MANQYSLSNLHGLNLEPDPIELRGSSSYYCHGILLLLLQAIVKNHLCNHPATEDQENVKVDVEVKSWKESDEWDLINDKRDFIIHFRLDFKVVCT</sequence>
<keyword evidence="2" id="KW-1185">Reference proteome</keyword>
<reference evidence="1 2" key="1">
    <citation type="submission" date="2015-04" db="EMBL/GenBank/DDBJ databases">
        <title>Lasius niger genome sequencing.</title>
        <authorList>
            <person name="Konorov E.A."/>
            <person name="Nikitin M.A."/>
            <person name="Kirill M.V."/>
            <person name="Chang P."/>
        </authorList>
    </citation>
    <scope>NUCLEOTIDE SEQUENCE [LARGE SCALE GENOMIC DNA]</scope>
    <source>
        <tissue evidence="1">Whole</tissue>
    </source>
</reference>
<organism evidence="1 2">
    <name type="scientific">Lasius niger</name>
    <name type="common">Black garden ant</name>
    <dbReference type="NCBI Taxonomy" id="67767"/>
    <lineage>
        <taxon>Eukaryota</taxon>
        <taxon>Metazoa</taxon>
        <taxon>Ecdysozoa</taxon>
        <taxon>Arthropoda</taxon>
        <taxon>Hexapoda</taxon>
        <taxon>Insecta</taxon>
        <taxon>Pterygota</taxon>
        <taxon>Neoptera</taxon>
        <taxon>Endopterygota</taxon>
        <taxon>Hymenoptera</taxon>
        <taxon>Apocrita</taxon>
        <taxon>Aculeata</taxon>
        <taxon>Formicoidea</taxon>
        <taxon>Formicidae</taxon>
        <taxon>Formicinae</taxon>
        <taxon>Lasius</taxon>
        <taxon>Lasius</taxon>
    </lineage>
</organism>
<comment type="caution">
    <text evidence="1">The sequence shown here is derived from an EMBL/GenBank/DDBJ whole genome shotgun (WGS) entry which is preliminary data.</text>
</comment>
<evidence type="ECO:0000313" key="2">
    <source>
        <dbReference type="Proteomes" id="UP000036403"/>
    </source>
</evidence>
<dbReference type="EMBL" id="LBMM01009156">
    <property type="protein sequence ID" value="KMQ88348.1"/>
    <property type="molecule type" value="Genomic_DNA"/>
</dbReference>
<accession>A0A0J7KD00</accession>
<name>A0A0J7KD00_LASNI</name>